<dbReference type="Gene3D" id="3.30.470.20">
    <property type="entry name" value="ATP-grasp fold, B domain"/>
    <property type="match status" value="1"/>
</dbReference>
<dbReference type="GO" id="GO:0050074">
    <property type="term" value="F:malate-CoA ligase activity"/>
    <property type="evidence" value="ECO:0007669"/>
    <property type="project" value="UniProtKB-EC"/>
</dbReference>
<dbReference type="GO" id="GO:0006104">
    <property type="term" value="P:succinyl-CoA metabolic process"/>
    <property type="evidence" value="ECO:0007669"/>
    <property type="project" value="TreeGrafter"/>
</dbReference>
<dbReference type="PANTHER" id="PTHR11815:SF10">
    <property type="entry name" value="SUCCINATE--COA LIGASE [GDP-FORMING] SUBUNIT BETA, MITOCHONDRIAL"/>
    <property type="match status" value="1"/>
</dbReference>
<dbReference type="PROSITE" id="PS50975">
    <property type="entry name" value="ATP_GRASP"/>
    <property type="match status" value="1"/>
</dbReference>
<comment type="pathway">
    <text evidence="9">One-carbon metabolism; formaldehyde assimilation via serine pathway.</text>
</comment>
<evidence type="ECO:0000256" key="4">
    <source>
        <dbReference type="ARBA" id="ARBA00022723"/>
    </source>
</evidence>
<dbReference type="EC" id="6.2.1.5" evidence="10"/>
<name>A0A255XKI4_9PROT</name>
<evidence type="ECO:0000256" key="9">
    <source>
        <dbReference type="ARBA" id="ARBA00060690"/>
    </source>
</evidence>
<evidence type="ECO:0000256" key="10">
    <source>
        <dbReference type="HAMAP-Rule" id="MF_00558"/>
    </source>
</evidence>
<feature type="binding site" evidence="10">
    <location>
        <begin position="53"/>
        <end position="55"/>
    </location>
    <ligand>
        <name>ATP</name>
        <dbReference type="ChEBI" id="CHEBI:30616"/>
    </ligand>
</feature>
<dbReference type="GO" id="GO:0042709">
    <property type="term" value="C:succinate-CoA ligase complex"/>
    <property type="evidence" value="ECO:0007669"/>
    <property type="project" value="TreeGrafter"/>
</dbReference>
<dbReference type="GO" id="GO:0005524">
    <property type="term" value="F:ATP binding"/>
    <property type="evidence" value="ECO:0007669"/>
    <property type="project" value="UniProtKB-UniRule"/>
</dbReference>
<dbReference type="FunFam" id="3.30.470.20:FF:000002">
    <property type="entry name" value="Succinate--CoA ligase [ADP-forming] subunit beta"/>
    <property type="match status" value="1"/>
</dbReference>
<evidence type="ECO:0000313" key="13">
    <source>
        <dbReference type="Proteomes" id="UP000216361"/>
    </source>
</evidence>
<dbReference type="Pfam" id="PF08442">
    <property type="entry name" value="ATP-grasp_2"/>
    <property type="match status" value="1"/>
</dbReference>
<keyword evidence="5 10" id="KW-0547">Nucleotide-binding</keyword>
<sequence>MNIHEYQAKQLLAKFGVAVPRGGVAYTPDEAAKVAQELGGPVYVVKSQIHAGGRGAGRFQDDPNGKGGVRVVKSVDDVRDNAAAMLGKVLVTKQTGPQGKEVKRLYIEEGADIKRELYLGMLVDRATSRITVMASTEGGMEIEEVAHHSPEKILKLAIDPATGLQGFHGRRVAFALGLEGKQVGACVKFLTAMYKAFVELDASIVEINPLVVTGAGDVIALDAKMNFDDNALFRHSDIEALRDEDEEDPAEIEASKHQLSYVKLDGNIGCMVNGAGLAMATMDIIKLYGGEPANFLDVGGGATKDRVTQAFKIILGDPNVEGILVNIFGGIMRCDVIAEGVVAAAREISLNVPLVVRLEGTNVDLGKKILAESGLPILSADNLADAADKVVKAVKEAA</sequence>
<dbReference type="Gene3D" id="3.30.1490.20">
    <property type="entry name" value="ATP-grasp fold, A domain"/>
    <property type="match status" value="1"/>
</dbReference>
<comment type="function">
    <text evidence="10">Succinyl-CoA synthetase functions in the citric acid cycle (TCA), coupling the hydrolysis of succinyl-CoA to the synthesis of either ATP or GTP and thus represents the only step of substrate-level phosphorylation in the TCA. The beta subunit provides nucleotide specificity of the enzyme and binds the substrate succinate, while the binding sites for coenzyme A and phosphate are found in the alpha subunit.</text>
</comment>
<comment type="caution">
    <text evidence="12">The sequence shown here is derived from an EMBL/GenBank/DDBJ whole genome shotgun (WGS) entry which is preliminary data.</text>
</comment>
<dbReference type="GO" id="GO:0004776">
    <property type="term" value="F:succinate-CoA ligase (GDP-forming) activity"/>
    <property type="evidence" value="ECO:0007669"/>
    <property type="project" value="RHEA"/>
</dbReference>
<dbReference type="EMBL" id="NOXS01000034">
    <property type="protein sequence ID" value="OYQ17448.1"/>
    <property type="molecule type" value="Genomic_DNA"/>
</dbReference>
<dbReference type="SUPFAM" id="SSF56059">
    <property type="entry name" value="Glutathione synthetase ATP-binding domain-like"/>
    <property type="match status" value="1"/>
</dbReference>
<dbReference type="FunFam" id="3.40.50.261:FF:000001">
    <property type="entry name" value="Succinate--CoA ligase [ADP-forming] subunit beta"/>
    <property type="match status" value="1"/>
</dbReference>
<dbReference type="InterPro" id="IPR013815">
    <property type="entry name" value="ATP_grasp_subdomain_1"/>
</dbReference>
<dbReference type="PIRSF" id="PIRSF001554">
    <property type="entry name" value="SucCS_beta"/>
    <property type="match status" value="1"/>
</dbReference>
<comment type="cofactor">
    <cofactor evidence="10">
        <name>Mg(2+)</name>
        <dbReference type="ChEBI" id="CHEBI:18420"/>
    </cofactor>
    <text evidence="10">Binds 1 Mg(2+) ion per subunit.</text>
</comment>
<dbReference type="GO" id="GO:0004775">
    <property type="term" value="F:succinate-CoA ligase (ADP-forming) activity"/>
    <property type="evidence" value="ECO:0007669"/>
    <property type="project" value="UniProtKB-UniRule"/>
</dbReference>
<comment type="catalytic activity">
    <reaction evidence="10">
        <text>GTP + succinate + CoA = succinyl-CoA + GDP + phosphate</text>
        <dbReference type="Rhea" id="RHEA:22120"/>
        <dbReference type="ChEBI" id="CHEBI:30031"/>
        <dbReference type="ChEBI" id="CHEBI:37565"/>
        <dbReference type="ChEBI" id="CHEBI:43474"/>
        <dbReference type="ChEBI" id="CHEBI:57287"/>
        <dbReference type="ChEBI" id="CHEBI:57292"/>
        <dbReference type="ChEBI" id="CHEBI:58189"/>
    </reaction>
</comment>
<evidence type="ECO:0000256" key="7">
    <source>
        <dbReference type="ARBA" id="ARBA00022842"/>
    </source>
</evidence>
<dbReference type="UniPathway" id="UPA00223">
    <property type="reaction ID" value="UER00999"/>
</dbReference>
<dbReference type="GO" id="GO:0000287">
    <property type="term" value="F:magnesium ion binding"/>
    <property type="evidence" value="ECO:0007669"/>
    <property type="project" value="UniProtKB-UniRule"/>
</dbReference>
<comment type="subunit">
    <text evidence="10">Heterotetramer of two alpha and two beta subunits.</text>
</comment>
<dbReference type="InterPro" id="IPR011761">
    <property type="entry name" value="ATP-grasp"/>
</dbReference>
<dbReference type="NCBIfam" id="TIGR01016">
    <property type="entry name" value="sucCoAbeta"/>
    <property type="match status" value="1"/>
</dbReference>
<feature type="binding site" evidence="10">
    <location>
        <position position="222"/>
    </location>
    <ligand>
        <name>Mg(2+)</name>
        <dbReference type="ChEBI" id="CHEBI:18420"/>
    </ligand>
</feature>
<evidence type="ECO:0000256" key="2">
    <source>
        <dbReference type="ARBA" id="ARBA00022532"/>
    </source>
</evidence>
<dbReference type="NCBIfam" id="NF001913">
    <property type="entry name" value="PRK00696.1"/>
    <property type="match status" value="1"/>
</dbReference>
<evidence type="ECO:0000256" key="6">
    <source>
        <dbReference type="ARBA" id="ARBA00022840"/>
    </source>
</evidence>
<protein>
    <recommendedName>
        <fullName evidence="10">Succinate--CoA ligase [ADP-forming] subunit beta</fullName>
        <ecNumber evidence="10">6.2.1.5</ecNumber>
    </recommendedName>
    <alternativeName>
        <fullName evidence="10">Succinyl-CoA synthetase subunit beta</fullName>
        <shortName evidence="10">SCS-beta</shortName>
    </alternativeName>
</protein>
<reference evidence="12 13" key="1">
    <citation type="submission" date="2017-07" db="EMBL/GenBank/DDBJ databases">
        <title>Elstera cyanobacteriorum sp. nov., a novel bacterium isolated from cyanobacterial aggregates in a eutrophic lake.</title>
        <authorList>
            <person name="Cai H."/>
        </authorList>
    </citation>
    <scope>NUCLEOTIDE SEQUENCE [LARGE SCALE GENOMIC DNA]</scope>
    <source>
        <strain evidence="12 13">TH019</strain>
    </source>
</reference>
<feature type="binding site" evidence="10">
    <location>
        <position position="116"/>
    </location>
    <ligand>
        <name>ATP</name>
        <dbReference type="ChEBI" id="CHEBI:30616"/>
    </ligand>
</feature>
<dbReference type="HAMAP" id="MF_00558">
    <property type="entry name" value="Succ_CoA_beta"/>
    <property type="match status" value="1"/>
</dbReference>
<dbReference type="GO" id="GO:0005829">
    <property type="term" value="C:cytosol"/>
    <property type="evidence" value="ECO:0007669"/>
    <property type="project" value="TreeGrafter"/>
</dbReference>
<dbReference type="FunFam" id="3.30.1490.20:FF:000002">
    <property type="entry name" value="Succinate--CoA ligase [ADP-forming] subunit beta"/>
    <property type="match status" value="1"/>
</dbReference>
<evidence type="ECO:0000256" key="5">
    <source>
        <dbReference type="ARBA" id="ARBA00022741"/>
    </source>
</evidence>
<keyword evidence="13" id="KW-1185">Reference proteome</keyword>
<keyword evidence="7 10" id="KW-0460">Magnesium</keyword>
<comment type="similarity">
    <text evidence="1 10">Belongs to the succinate/malate CoA ligase beta subunit family.</text>
</comment>
<proteinExistence type="inferred from homology"/>
<accession>A0A255XKI4</accession>
<dbReference type="PANTHER" id="PTHR11815">
    <property type="entry name" value="SUCCINYL-COA SYNTHETASE BETA CHAIN"/>
    <property type="match status" value="1"/>
</dbReference>
<keyword evidence="4 10" id="KW-0479">Metal-binding</keyword>
<comment type="catalytic activity">
    <reaction evidence="10">
        <text>succinate + ATP + CoA = succinyl-CoA + ADP + phosphate</text>
        <dbReference type="Rhea" id="RHEA:17661"/>
        <dbReference type="ChEBI" id="CHEBI:30031"/>
        <dbReference type="ChEBI" id="CHEBI:30616"/>
        <dbReference type="ChEBI" id="CHEBI:43474"/>
        <dbReference type="ChEBI" id="CHEBI:57287"/>
        <dbReference type="ChEBI" id="CHEBI:57292"/>
        <dbReference type="ChEBI" id="CHEBI:456216"/>
        <dbReference type="EC" id="6.2.1.5"/>
    </reaction>
</comment>
<comment type="catalytic activity">
    <reaction evidence="8">
        <text>(S)-malate + ATP + CoA = (S)-malyl-CoA + ADP + phosphate</text>
        <dbReference type="Rhea" id="RHEA:26193"/>
        <dbReference type="ChEBI" id="CHEBI:15589"/>
        <dbReference type="ChEBI" id="CHEBI:30616"/>
        <dbReference type="ChEBI" id="CHEBI:43474"/>
        <dbReference type="ChEBI" id="CHEBI:57287"/>
        <dbReference type="ChEBI" id="CHEBI:57317"/>
        <dbReference type="ChEBI" id="CHEBI:456216"/>
        <dbReference type="EC" id="6.2.1.9"/>
    </reaction>
</comment>
<dbReference type="OrthoDB" id="9802602at2"/>
<gene>
    <name evidence="10" type="primary">sucC</name>
    <name evidence="12" type="ORF">CHR90_15980</name>
</gene>
<dbReference type="PROSITE" id="PS01217">
    <property type="entry name" value="SUCCINYL_COA_LIG_3"/>
    <property type="match status" value="1"/>
</dbReference>
<keyword evidence="2 10" id="KW-0816">Tricarboxylic acid cycle</keyword>
<organism evidence="12 13">
    <name type="scientific">Elstera cyanobacteriorum</name>
    <dbReference type="NCBI Taxonomy" id="2022747"/>
    <lineage>
        <taxon>Bacteria</taxon>
        <taxon>Pseudomonadati</taxon>
        <taxon>Pseudomonadota</taxon>
        <taxon>Alphaproteobacteria</taxon>
        <taxon>Rhodospirillales</taxon>
        <taxon>Rhodospirillaceae</taxon>
        <taxon>Elstera</taxon>
    </lineage>
</organism>
<evidence type="ECO:0000259" key="11">
    <source>
        <dbReference type="PROSITE" id="PS50975"/>
    </source>
</evidence>
<dbReference type="InterPro" id="IPR016102">
    <property type="entry name" value="Succinyl-CoA_synth-like"/>
</dbReference>
<dbReference type="Gene3D" id="3.40.50.261">
    <property type="entry name" value="Succinyl-CoA synthetase domains"/>
    <property type="match status" value="1"/>
</dbReference>
<evidence type="ECO:0000256" key="8">
    <source>
        <dbReference type="ARBA" id="ARBA00052241"/>
    </source>
</evidence>
<feature type="binding site" evidence="10">
    <location>
        <position position="111"/>
    </location>
    <ligand>
        <name>ATP</name>
        <dbReference type="ChEBI" id="CHEBI:30616"/>
    </ligand>
</feature>
<evidence type="ECO:0000256" key="3">
    <source>
        <dbReference type="ARBA" id="ARBA00022598"/>
    </source>
</evidence>
<keyword evidence="3 10" id="KW-0436">Ligase</keyword>
<dbReference type="Proteomes" id="UP000216361">
    <property type="component" value="Unassembled WGS sequence"/>
</dbReference>
<feature type="binding site" evidence="10">
    <location>
        <position position="273"/>
    </location>
    <ligand>
        <name>substrate</name>
        <note>ligand shared with subunit alpha</note>
    </ligand>
</feature>
<keyword evidence="6 10" id="KW-0067">ATP-binding</keyword>
<dbReference type="Pfam" id="PF00549">
    <property type="entry name" value="Ligase_CoA"/>
    <property type="match status" value="1"/>
</dbReference>
<feature type="binding site" evidence="10">
    <location>
        <position position="208"/>
    </location>
    <ligand>
        <name>Mg(2+)</name>
        <dbReference type="ChEBI" id="CHEBI:18420"/>
    </ligand>
</feature>
<dbReference type="InterPro" id="IPR005811">
    <property type="entry name" value="SUCC_ACL_C"/>
</dbReference>
<dbReference type="RefSeq" id="WP_094410106.1">
    <property type="nucleotide sequence ID" value="NZ_BMJZ01000005.1"/>
</dbReference>
<dbReference type="SUPFAM" id="SSF52210">
    <property type="entry name" value="Succinyl-CoA synthetase domains"/>
    <property type="match status" value="1"/>
</dbReference>
<comment type="pathway">
    <text evidence="10">Carbohydrate metabolism; tricarboxylic acid cycle; succinate from succinyl-CoA (ligase route): step 1/1.</text>
</comment>
<dbReference type="InterPro" id="IPR017866">
    <property type="entry name" value="Succ-CoA_synthase_bsu_CS"/>
</dbReference>
<dbReference type="InterPro" id="IPR005809">
    <property type="entry name" value="Succ_CoA_ligase-like_bsu"/>
</dbReference>
<feature type="binding site" evidence="10">
    <location>
        <begin position="330"/>
        <end position="332"/>
    </location>
    <ligand>
        <name>substrate</name>
        <note>ligand shared with subunit alpha</note>
    </ligand>
</feature>
<evidence type="ECO:0000256" key="1">
    <source>
        <dbReference type="ARBA" id="ARBA00009182"/>
    </source>
</evidence>
<dbReference type="GO" id="GO:0006099">
    <property type="term" value="P:tricarboxylic acid cycle"/>
    <property type="evidence" value="ECO:0007669"/>
    <property type="project" value="UniProtKB-UniRule"/>
</dbReference>
<evidence type="ECO:0000313" key="12">
    <source>
        <dbReference type="EMBL" id="OYQ17448.1"/>
    </source>
</evidence>
<feature type="binding site" evidence="10">
    <location>
        <position position="108"/>
    </location>
    <ligand>
        <name>ATP</name>
        <dbReference type="ChEBI" id="CHEBI:30616"/>
    </ligand>
</feature>
<feature type="domain" description="ATP-grasp" evidence="11">
    <location>
        <begin position="9"/>
        <end position="236"/>
    </location>
</feature>
<dbReference type="InterPro" id="IPR013650">
    <property type="entry name" value="ATP-grasp_succ-CoA_synth-type"/>
</dbReference>
<dbReference type="AlphaFoldDB" id="A0A255XKI4"/>
<feature type="binding site" evidence="10">
    <location>
        <position position="46"/>
    </location>
    <ligand>
        <name>ATP</name>
        <dbReference type="ChEBI" id="CHEBI:30616"/>
    </ligand>
</feature>